<gene>
    <name evidence="1" type="ORF">ACFSYJ_32655</name>
</gene>
<protein>
    <submittedName>
        <fullName evidence="1">Uncharacterized protein</fullName>
    </submittedName>
</protein>
<organism evidence="1 2">
    <name type="scientific">Amycolatopsis samaneae</name>
    <dbReference type="NCBI Taxonomy" id="664691"/>
    <lineage>
        <taxon>Bacteria</taxon>
        <taxon>Bacillati</taxon>
        <taxon>Actinomycetota</taxon>
        <taxon>Actinomycetes</taxon>
        <taxon>Pseudonocardiales</taxon>
        <taxon>Pseudonocardiaceae</taxon>
        <taxon>Amycolatopsis</taxon>
    </lineage>
</organism>
<dbReference type="EMBL" id="JBHUKU010000021">
    <property type="protein sequence ID" value="MFD2463402.1"/>
    <property type="molecule type" value="Genomic_DNA"/>
</dbReference>
<proteinExistence type="predicted"/>
<keyword evidence="2" id="KW-1185">Reference proteome</keyword>
<dbReference type="Proteomes" id="UP001597419">
    <property type="component" value="Unassembled WGS sequence"/>
</dbReference>
<sequence length="105" mass="10197">MPPPPVATPPAGTLGTCGVVDELGGVDGEEVVVGEVGFVVGPVVGPEVGPVVTVVPGVEGTVVGGAAADGVANSSPLSRPIPAAAASFGENSIMTISFWDENGFR</sequence>
<comment type="caution">
    <text evidence="1">The sequence shown here is derived from an EMBL/GenBank/DDBJ whole genome shotgun (WGS) entry which is preliminary data.</text>
</comment>
<dbReference type="RefSeq" id="WP_345400088.1">
    <property type="nucleotide sequence ID" value="NZ_BAABHG010000011.1"/>
</dbReference>
<evidence type="ECO:0000313" key="1">
    <source>
        <dbReference type="EMBL" id="MFD2463402.1"/>
    </source>
</evidence>
<evidence type="ECO:0000313" key="2">
    <source>
        <dbReference type="Proteomes" id="UP001597419"/>
    </source>
</evidence>
<accession>A0ABW5GR51</accession>
<reference evidence="2" key="1">
    <citation type="journal article" date="2019" name="Int. J. Syst. Evol. Microbiol.">
        <title>The Global Catalogue of Microorganisms (GCM) 10K type strain sequencing project: providing services to taxonomists for standard genome sequencing and annotation.</title>
        <authorList>
            <consortium name="The Broad Institute Genomics Platform"/>
            <consortium name="The Broad Institute Genome Sequencing Center for Infectious Disease"/>
            <person name="Wu L."/>
            <person name="Ma J."/>
        </authorList>
    </citation>
    <scope>NUCLEOTIDE SEQUENCE [LARGE SCALE GENOMIC DNA]</scope>
    <source>
        <strain evidence="2">CGMCC 4.7643</strain>
    </source>
</reference>
<name>A0ABW5GR51_9PSEU</name>